<gene>
    <name evidence="2" type="ORF">BEWA_002860</name>
</gene>
<proteinExistence type="predicted"/>
<evidence type="ECO:0000313" key="3">
    <source>
        <dbReference type="Proteomes" id="UP000031512"/>
    </source>
</evidence>
<dbReference type="AlphaFoldDB" id="L0B194"/>
<evidence type="ECO:0000313" key="2">
    <source>
        <dbReference type="EMBL" id="AFZ80879.1"/>
    </source>
</evidence>
<keyword evidence="3" id="KW-1185">Reference proteome</keyword>
<dbReference type="GeneID" id="15805829"/>
<reference evidence="2" key="2">
    <citation type="journal article" date="2012" name="BMC Genomics">
        <title>Comparative genomic analysis and phylogenetic position of Theileria equi.</title>
        <authorList>
            <person name="Kappmeyer L.S."/>
            <person name="Thiagarajan M."/>
            <person name="Herndon D.R."/>
            <person name="Ramsay J.D."/>
            <person name="Caler E."/>
            <person name="Djikeng A."/>
            <person name="Gillespie J.J."/>
            <person name="Lau A.O."/>
            <person name="Roalson E.H."/>
            <person name="Silva J.C."/>
            <person name="Silva M.G."/>
            <person name="Suarez C.E."/>
            <person name="Ueti M.W."/>
            <person name="Nene V.M."/>
            <person name="Mealey R.H."/>
            <person name="Knowles D.P."/>
            <person name="Brayton K.A."/>
        </authorList>
    </citation>
    <scope>NUCLEOTIDE SEQUENCE [LARGE SCALE GENOMIC DNA]</scope>
    <source>
        <strain evidence="2">WA</strain>
    </source>
</reference>
<dbReference type="KEGG" id="beq:BEWA_002860"/>
<feature type="chain" id="PRO_5003939482" evidence="1">
    <location>
        <begin position="21"/>
        <end position="378"/>
    </location>
</feature>
<sequence length="378" mass="43512">MKMMTLLFCIFHFFMNIISCNPTEPILIKYILDLSEIQPGTLVHSYSYGGVEYSSYRPNFDGKFVKVTDGDIDLWDSAGGGTCLEAWTHTLDNCTLLRLVITLLDGINRFFFVEKVNGTWNQVDSAYYANKIEAMLKNSSDSVMIDVGNPDYTTCEVIRFSKYNISNFVGYPLASFKPRRLMYNNFLIWESDDYYCTHFALAVADQKAIAEIHIEDDNKLPVKLYFSFFGTGWIRASRDEFLIWNSMIIAEVTKKDMKKQRYMPIDIDGRVDSKNALVSMYRLDMTPVIDIKPSPKLIVNAITSMNEPIWKAGEDERCLNVKKIICPNGLSIIALTIKDFTGYQRKYFQRRDFYEPMSEEEYNAQVSLISNSGIKKDS</sequence>
<accession>L0B194</accession>
<dbReference type="EMBL" id="CP001670">
    <property type="protein sequence ID" value="AFZ80879.1"/>
    <property type="molecule type" value="Genomic_DNA"/>
</dbReference>
<organism evidence="2 3">
    <name type="scientific">Theileria equi strain WA</name>
    <dbReference type="NCBI Taxonomy" id="1537102"/>
    <lineage>
        <taxon>Eukaryota</taxon>
        <taxon>Sar</taxon>
        <taxon>Alveolata</taxon>
        <taxon>Apicomplexa</taxon>
        <taxon>Aconoidasida</taxon>
        <taxon>Piroplasmida</taxon>
        <taxon>Theileriidae</taxon>
        <taxon>Theileria</taxon>
    </lineage>
</organism>
<dbReference type="RefSeq" id="XP_004830545.1">
    <property type="nucleotide sequence ID" value="XM_004830488.1"/>
</dbReference>
<keyword evidence="1" id="KW-0732">Signal</keyword>
<dbReference type="VEuPathDB" id="PiroplasmaDB:BEWA_002860"/>
<dbReference type="Proteomes" id="UP000031512">
    <property type="component" value="Chromosome 3"/>
</dbReference>
<evidence type="ECO:0000256" key="1">
    <source>
        <dbReference type="SAM" id="SignalP"/>
    </source>
</evidence>
<protein>
    <submittedName>
        <fullName evidence="2">Signal peptide-containing protein</fullName>
    </submittedName>
</protein>
<reference evidence="2" key="1">
    <citation type="submission" date="2009-07" db="EMBL/GenBank/DDBJ databases">
        <authorList>
            <person name="Kappmeyer L."/>
            <person name="Thiagarajan M."/>
            <person name="Herndon D."/>
            <person name="Caler E."/>
            <person name="Galinsky K."/>
            <person name="Inman J."/>
            <person name="Schobel S."/>
            <person name="Amedeo P."/>
            <person name="Watkins K."/>
            <person name="Bradley B."/>
            <person name="Sosa J."/>
            <person name="Sarmiento M."/>
            <person name="Fedorova N."/>
            <person name="Brayton K."/>
            <person name="Lau A."/>
            <person name="Nene V."/>
            <person name="Djikeng A."/>
            <person name="Herndon D."/>
            <person name="Knowles D."/>
        </authorList>
    </citation>
    <scope>NUCLEOTIDE SEQUENCE</scope>
    <source>
        <strain evidence="2">WA</strain>
    </source>
</reference>
<name>L0B194_THEEQ</name>
<feature type="signal peptide" evidence="1">
    <location>
        <begin position="1"/>
        <end position="20"/>
    </location>
</feature>